<gene>
    <name evidence="1" type="ORF">FA95DRAFT_1204693</name>
</gene>
<name>A0ACB8RVU5_9AGAM</name>
<sequence>MLIKNLEQGILVNGSTGKVLGFSSYAEATRDHTAIANAVTDGERKEVPEHVRKSACKWPLVRFTNGRELLCIPQEFTVNNGEGETEAARLQVPLILAWALSVHKSQGQTLERVKVDLSRTFEKGQGQQSFRILHQKLSDVYPPQHMLHSPVPQPWIG</sequence>
<keyword evidence="2" id="KW-1185">Reference proteome</keyword>
<proteinExistence type="predicted"/>
<evidence type="ECO:0000313" key="1">
    <source>
        <dbReference type="EMBL" id="KAI0047663.1"/>
    </source>
</evidence>
<protein>
    <submittedName>
        <fullName evidence="1">Uncharacterized protein</fullName>
    </submittedName>
</protein>
<organism evidence="1 2">
    <name type="scientific">Auriscalpium vulgare</name>
    <dbReference type="NCBI Taxonomy" id="40419"/>
    <lineage>
        <taxon>Eukaryota</taxon>
        <taxon>Fungi</taxon>
        <taxon>Dikarya</taxon>
        <taxon>Basidiomycota</taxon>
        <taxon>Agaricomycotina</taxon>
        <taxon>Agaricomycetes</taxon>
        <taxon>Russulales</taxon>
        <taxon>Auriscalpiaceae</taxon>
        <taxon>Auriscalpium</taxon>
    </lineage>
</organism>
<dbReference type="EMBL" id="MU275900">
    <property type="protein sequence ID" value="KAI0047663.1"/>
    <property type="molecule type" value="Genomic_DNA"/>
</dbReference>
<reference evidence="1" key="2">
    <citation type="journal article" date="2022" name="New Phytol.">
        <title>Evolutionary transition to the ectomycorrhizal habit in the genomes of a hyperdiverse lineage of mushroom-forming fungi.</title>
        <authorList>
            <person name="Looney B."/>
            <person name="Miyauchi S."/>
            <person name="Morin E."/>
            <person name="Drula E."/>
            <person name="Courty P.E."/>
            <person name="Kohler A."/>
            <person name="Kuo A."/>
            <person name="LaButti K."/>
            <person name="Pangilinan J."/>
            <person name="Lipzen A."/>
            <person name="Riley R."/>
            <person name="Andreopoulos W."/>
            <person name="He G."/>
            <person name="Johnson J."/>
            <person name="Nolan M."/>
            <person name="Tritt A."/>
            <person name="Barry K.W."/>
            <person name="Grigoriev I.V."/>
            <person name="Nagy L.G."/>
            <person name="Hibbett D."/>
            <person name="Henrissat B."/>
            <person name="Matheny P.B."/>
            <person name="Labbe J."/>
            <person name="Martin F.M."/>
        </authorList>
    </citation>
    <scope>NUCLEOTIDE SEQUENCE</scope>
    <source>
        <strain evidence="1">FP105234-sp</strain>
    </source>
</reference>
<accession>A0ACB8RVU5</accession>
<comment type="caution">
    <text evidence="1">The sequence shown here is derived from an EMBL/GenBank/DDBJ whole genome shotgun (WGS) entry which is preliminary data.</text>
</comment>
<reference evidence="1" key="1">
    <citation type="submission" date="2021-02" db="EMBL/GenBank/DDBJ databases">
        <authorList>
            <consortium name="DOE Joint Genome Institute"/>
            <person name="Ahrendt S."/>
            <person name="Looney B.P."/>
            <person name="Miyauchi S."/>
            <person name="Morin E."/>
            <person name="Drula E."/>
            <person name="Courty P.E."/>
            <person name="Chicoki N."/>
            <person name="Fauchery L."/>
            <person name="Kohler A."/>
            <person name="Kuo A."/>
            <person name="Labutti K."/>
            <person name="Pangilinan J."/>
            <person name="Lipzen A."/>
            <person name="Riley R."/>
            <person name="Andreopoulos W."/>
            <person name="He G."/>
            <person name="Johnson J."/>
            <person name="Barry K.W."/>
            <person name="Grigoriev I.V."/>
            <person name="Nagy L."/>
            <person name="Hibbett D."/>
            <person name="Henrissat B."/>
            <person name="Matheny P.B."/>
            <person name="Labbe J."/>
            <person name="Martin F."/>
        </authorList>
    </citation>
    <scope>NUCLEOTIDE SEQUENCE</scope>
    <source>
        <strain evidence="1">FP105234-sp</strain>
    </source>
</reference>
<dbReference type="Proteomes" id="UP000814033">
    <property type="component" value="Unassembled WGS sequence"/>
</dbReference>
<evidence type="ECO:0000313" key="2">
    <source>
        <dbReference type="Proteomes" id="UP000814033"/>
    </source>
</evidence>